<evidence type="ECO:0000259" key="1">
    <source>
        <dbReference type="Pfam" id="PF07179"/>
    </source>
</evidence>
<dbReference type="InterPro" id="IPR009839">
    <property type="entry name" value="SseB_N"/>
</dbReference>
<dbReference type="Pfam" id="PF07179">
    <property type="entry name" value="SseB"/>
    <property type="match status" value="1"/>
</dbReference>
<dbReference type="EMBL" id="JACRYT010000001">
    <property type="protein sequence ID" value="MBC6678367.1"/>
    <property type="molecule type" value="Genomic_DNA"/>
</dbReference>
<proteinExistence type="predicted"/>
<comment type="caution">
    <text evidence="2">The sequence shown here is derived from an EMBL/GenBank/DDBJ whole genome shotgun (WGS) entry which is preliminary data.</text>
</comment>
<accession>A0A923NHV4</accession>
<evidence type="ECO:0000313" key="2">
    <source>
        <dbReference type="EMBL" id="MBC6678367.1"/>
    </source>
</evidence>
<feature type="domain" description="SseB protein N-terminal" evidence="1">
    <location>
        <begin position="11"/>
        <end position="125"/>
    </location>
</feature>
<dbReference type="Proteomes" id="UP000602647">
    <property type="component" value="Unassembled WGS sequence"/>
</dbReference>
<reference evidence="2" key="1">
    <citation type="submission" date="2020-08" db="EMBL/GenBank/DDBJ databases">
        <title>Genome public.</title>
        <authorList>
            <person name="Liu C."/>
            <person name="Sun Q."/>
        </authorList>
    </citation>
    <scope>NUCLEOTIDE SEQUENCE</scope>
    <source>
        <strain evidence="2">BX12</strain>
    </source>
</reference>
<protein>
    <submittedName>
        <fullName evidence="2">SseB family protein</fullName>
    </submittedName>
</protein>
<gene>
    <name evidence="2" type="ORF">H9L42_00785</name>
</gene>
<keyword evidence="3" id="KW-1185">Reference proteome</keyword>
<organism evidence="2 3">
    <name type="scientific">Zhenpiania hominis</name>
    <dbReference type="NCBI Taxonomy" id="2763644"/>
    <lineage>
        <taxon>Bacteria</taxon>
        <taxon>Bacillati</taxon>
        <taxon>Bacillota</taxon>
        <taxon>Clostridia</taxon>
        <taxon>Peptostreptococcales</taxon>
        <taxon>Anaerovoracaceae</taxon>
        <taxon>Zhenpiania</taxon>
    </lineage>
</organism>
<evidence type="ECO:0000313" key="3">
    <source>
        <dbReference type="Proteomes" id="UP000602647"/>
    </source>
</evidence>
<dbReference type="RefSeq" id="WP_187301564.1">
    <property type="nucleotide sequence ID" value="NZ_JACRYT010000001.1"/>
</dbReference>
<sequence>MAYDLNENKELENAIQKACEEQSEDSVIGVMRALQKSMENGGMLLVAMGEREEASCFEMRKLKTTGGGETLAVFTSLSEAGKGKTVPMMFQFTKALFADAQQLQWCVGILFNPWGESFFLPKDLIPLIPGV</sequence>
<name>A0A923NHV4_9FIRM</name>
<dbReference type="AlphaFoldDB" id="A0A923NHV4"/>